<proteinExistence type="predicted"/>
<gene>
    <name evidence="3" type="ORF">C8P63_12544</name>
</gene>
<keyword evidence="1" id="KW-1133">Transmembrane helix</keyword>
<dbReference type="OrthoDB" id="1716040at2"/>
<keyword evidence="1" id="KW-0812">Transmembrane</keyword>
<sequence length="186" mass="20575">MGVLNRLLLLGYGLLFLMVATLGLSFAFKFGLDREGLEGWVNKLYRNPGARWTVAAVSAMILAFSLRLLWVTVHKDKEDPGVDRLTEIGHIRISCKTLESLAIKAAHRVKGIRDLSARVRQDAARSSVGIGLKLTVEGDTPIQVLSEQLQQSVKTHVEEIAGVDVSQISVYIVDTVQPDRSRIRVE</sequence>
<feature type="transmembrane region" description="Helical" evidence="1">
    <location>
        <begin position="51"/>
        <end position="70"/>
    </location>
</feature>
<accession>A0A2T6BD09</accession>
<dbReference type="InterPro" id="IPR009597">
    <property type="entry name" value="DUF1206"/>
</dbReference>
<keyword evidence="4" id="KW-1185">Reference proteome</keyword>
<dbReference type="RefSeq" id="WP_108025536.1">
    <property type="nucleotide sequence ID" value="NZ_QBKR01000025.1"/>
</dbReference>
<dbReference type="Pfam" id="PF06724">
    <property type="entry name" value="DUF1206"/>
    <property type="match status" value="1"/>
</dbReference>
<dbReference type="AlphaFoldDB" id="A0A2T6BD09"/>
<feature type="domain" description="DUF1206" evidence="2">
    <location>
        <begin position="10"/>
        <end position="70"/>
    </location>
</feature>
<protein>
    <submittedName>
        <fullName evidence="3">Putative alkaline shock family protein YloU</fullName>
    </submittedName>
</protein>
<comment type="caution">
    <text evidence="3">The sequence shown here is derived from an EMBL/GenBank/DDBJ whole genome shotgun (WGS) entry which is preliminary data.</text>
</comment>
<evidence type="ECO:0000256" key="1">
    <source>
        <dbReference type="SAM" id="Phobius"/>
    </source>
</evidence>
<evidence type="ECO:0000313" key="4">
    <source>
        <dbReference type="Proteomes" id="UP000244240"/>
    </source>
</evidence>
<evidence type="ECO:0000313" key="3">
    <source>
        <dbReference type="EMBL" id="PTX53926.1"/>
    </source>
</evidence>
<keyword evidence="1" id="KW-0472">Membrane</keyword>
<dbReference type="NCBIfam" id="NF033218">
    <property type="entry name" value="anchor_AmaP"/>
    <property type="match status" value="1"/>
</dbReference>
<name>A0A2T6BD09_9BACL</name>
<evidence type="ECO:0000259" key="2">
    <source>
        <dbReference type="Pfam" id="PF06724"/>
    </source>
</evidence>
<reference evidence="3 4" key="1">
    <citation type="submission" date="2018-04" db="EMBL/GenBank/DDBJ databases">
        <title>Genomic Encyclopedia of Archaeal and Bacterial Type Strains, Phase II (KMG-II): from individual species to whole genera.</title>
        <authorList>
            <person name="Goeker M."/>
        </authorList>
    </citation>
    <scope>NUCLEOTIDE SEQUENCE [LARGE SCALE GENOMIC DNA]</scope>
    <source>
        <strain evidence="3 4">DSM 45787</strain>
    </source>
</reference>
<dbReference type="EMBL" id="QBKR01000025">
    <property type="protein sequence ID" value="PTX53926.1"/>
    <property type="molecule type" value="Genomic_DNA"/>
</dbReference>
<organism evidence="3 4">
    <name type="scientific">Melghirimyces profundicolus</name>
    <dbReference type="NCBI Taxonomy" id="1242148"/>
    <lineage>
        <taxon>Bacteria</taxon>
        <taxon>Bacillati</taxon>
        <taxon>Bacillota</taxon>
        <taxon>Bacilli</taxon>
        <taxon>Bacillales</taxon>
        <taxon>Thermoactinomycetaceae</taxon>
        <taxon>Melghirimyces</taxon>
    </lineage>
</organism>
<dbReference type="Proteomes" id="UP000244240">
    <property type="component" value="Unassembled WGS sequence"/>
</dbReference>